<dbReference type="PANTHER" id="PTHR36305:SF1">
    <property type="entry name" value="PHOSPHATIDYLGLYCEROPHOSPHATASE A"/>
    <property type="match status" value="1"/>
</dbReference>
<dbReference type="InterPro" id="IPR026037">
    <property type="entry name" value="PgpA"/>
</dbReference>
<dbReference type="PANTHER" id="PTHR36305">
    <property type="entry name" value="PHOSPHATIDYLGLYCEROPHOSPHATASE A"/>
    <property type="match status" value="1"/>
</dbReference>
<keyword evidence="5" id="KW-1185">Reference proteome</keyword>
<dbReference type="EMBL" id="JACNEP010000001">
    <property type="protein sequence ID" value="MBC3764548.1"/>
    <property type="molecule type" value="Genomic_DNA"/>
</dbReference>
<evidence type="ECO:0000313" key="5">
    <source>
        <dbReference type="Proteomes" id="UP000601768"/>
    </source>
</evidence>
<dbReference type="AlphaFoldDB" id="A0A8J6ISE8"/>
<dbReference type="GO" id="GO:0009395">
    <property type="term" value="P:phospholipid catabolic process"/>
    <property type="evidence" value="ECO:0007669"/>
    <property type="project" value="UniProtKB-KW"/>
</dbReference>
<dbReference type="Pfam" id="PF04608">
    <property type="entry name" value="PgpA"/>
    <property type="match status" value="1"/>
</dbReference>
<proteinExistence type="predicted"/>
<dbReference type="GO" id="GO:0046872">
    <property type="term" value="F:metal ion binding"/>
    <property type="evidence" value="ECO:0007669"/>
    <property type="project" value="UniProtKB-KW"/>
</dbReference>
<evidence type="ECO:0000313" key="4">
    <source>
        <dbReference type="EMBL" id="MBC3764548.1"/>
    </source>
</evidence>
<feature type="transmembrane region" description="Helical" evidence="2">
    <location>
        <begin position="136"/>
        <end position="158"/>
    </location>
</feature>
<name>A0A8J6ISE8_9ALTE</name>
<keyword evidence="1" id="KW-1208">Phospholipid metabolism</keyword>
<reference evidence="4" key="2">
    <citation type="submission" date="2020-08" db="EMBL/GenBank/DDBJ databases">
        <authorList>
            <person name="Lai Q."/>
        </authorList>
    </citation>
    <scope>NUCLEOTIDE SEQUENCE</scope>
    <source>
        <strain evidence="4">S27-2</strain>
    </source>
</reference>
<dbReference type="RefSeq" id="WP_186505016.1">
    <property type="nucleotide sequence ID" value="NZ_JACNEP010000001.1"/>
</dbReference>
<evidence type="ECO:0000256" key="1">
    <source>
        <dbReference type="PIRNR" id="PIRNR006162"/>
    </source>
</evidence>
<keyword evidence="2" id="KW-1133">Transmembrane helix</keyword>
<dbReference type="UniPathway" id="UPA00084">
    <property type="reaction ID" value="UER00504"/>
</dbReference>
<keyword evidence="1" id="KW-0997">Cell inner membrane</keyword>
<dbReference type="InterPro" id="IPR007686">
    <property type="entry name" value="YutG/PgpA"/>
</dbReference>
<comment type="subcellular location">
    <subcellularLocation>
        <location evidence="1">Cell inner membrane</location>
        <topology evidence="1">Multi-pass membrane protein</topology>
    </subcellularLocation>
</comment>
<evidence type="ECO:0000259" key="3">
    <source>
        <dbReference type="Pfam" id="PF04608"/>
    </source>
</evidence>
<comment type="cofactor">
    <cofactor evidence="1">
        <name>Mg(2+)</name>
        <dbReference type="ChEBI" id="CHEBI:18420"/>
    </cofactor>
</comment>
<keyword evidence="1" id="KW-1003">Cell membrane</keyword>
<dbReference type="Proteomes" id="UP000601768">
    <property type="component" value="Unassembled WGS sequence"/>
</dbReference>
<gene>
    <name evidence="4" type="ORF">H8B19_01575</name>
</gene>
<feature type="transmembrane region" description="Helical" evidence="2">
    <location>
        <begin position="20"/>
        <end position="46"/>
    </location>
</feature>
<comment type="pathway">
    <text evidence="1">Phospholipid metabolism; phosphatidylglycerol biosynthesis; phosphatidylglycerol from CDP-diacylglycerol: step 2/2.</text>
</comment>
<keyword evidence="1" id="KW-0595">Phospholipid degradation</keyword>
<feature type="transmembrane region" description="Helical" evidence="2">
    <location>
        <begin position="52"/>
        <end position="69"/>
    </location>
</feature>
<keyword evidence="1" id="KW-0442">Lipid degradation</keyword>
<dbReference type="SUPFAM" id="SSF101307">
    <property type="entry name" value="YutG-like"/>
    <property type="match status" value="1"/>
</dbReference>
<comment type="caution">
    <text evidence="4">The sequence shown here is derived from an EMBL/GenBank/DDBJ whole genome shotgun (WGS) entry which is preliminary data.</text>
</comment>
<dbReference type="GO" id="GO:0008962">
    <property type="term" value="F:phosphatidylglycerophosphatase activity"/>
    <property type="evidence" value="ECO:0007669"/>
    <property type="project" value="UniProtKB-EC"/>
</dbReference>
<evidence type="ECO:0000256" key="2">
    <source>
        <dbReference type="SAM" id="Phobius"/>
    </source>
</evidence>
<keyword evidence="1" id="KW-0479">Metal-binding</keyword>
<organism evidence="4 5">
    <name type="scientific">Neptunicella marina</name>
    <dbReference type="NCBI Taxonomy" id="2125989"/>
    <lineage>
        <taxon>Bacteria</taxon>
        <taxon>Pseudomonadati</taxon>
        <taxon>Pseudomonadota</taxon>
        <taxon>Gammaproteobacteria</taxon>
        <taxon>Alteromonadales</taxon>
        <taxon>Alteromonadaceae</taxon>
        <taxon>Neptunicella</taxon>
    </lineage>
</organism>
<keyword evidence="1 2" id="KW-0472">Membrane</keyword>
<comment type="function">
    <text evidence="1">Lipid phosphatase which dephosphorylates phosphatidylglycerophosphate (PGP) to phosphatidylglycerol (PG).</text>
</comment>
<keyword evidence="1" id="KW-0460">Magnesium</keyword>
<dbReference type="GO" id="GO:0006655">
    <property type="term" value="P:phosphatidylglycerol biosynthetic process"/>
    <property type="evidence" value="ECO:0007669"/>
    <property type="project" value="UniProtKB-UniPathway"/>
</dbReference>
<sequence length="162" mass="18016">MDTLLRSRISLKNPWHFLALGFGSGLAPVAPGTFGTLAAIPFVLVFALLPDTWFAALAVFFALAGFYICGRTARDMRVHDHSSIVWDEVVGYMIGMIAVPLSFNTIVTAFVLFRFFDIVKPWPISYLDKHIHGGVGIMADDILAGVFTFICMQVLLYLQWLN</sequence>
<reference evidence="4" key="1">
    <citation type="journal article" date="2018" name="Int. J. Syst. Evol. Microbiol.">
        <title>Neptunicella marina gen. nov., sp. nov., isolated from surface seawater.</title>
        <authorList>
            <person name="Liu X."/>
            <person name="Lai Q."/>
            <person name="Du Y."/>
            <person name="Zhang X."/>
            <person name="Liu Z."/>
            <person name="Sun F."/>
            <person name="Shao Z."/>
        </authorList>
    </citation>
    <scope>NUCLEOTIDE SEQUENCE</scope>
    <source>
        <strain evidence="4">S27-2</strain>
    </source>
</reference>
<keyword evidence="1" id="KW-0378">Hydrolase</keyword>
<feature type="transmembrane region" description="Helical" evidence="2">
    <location>
        <begin position="89"/>
        <end position="116"/>
    </location>
</feature>
<dbReference type="PIRSF" id="PIRSF006162">
    <property type="entry name" value="PgpA"/>
    <property type="match status" value="1"/>
</dbReference>
<dbReference type="InterPro" id="IPR036681">
    <property type="entry name" value="PgpA-like_sf"/>
</dbReference>
<feature type="domain" description="YutG/PgpA" evidence="3">
    <location>
        <begin position="18"/>
        <end position="155"/>
    </location>
</feature>
<keyword evidence="1 2" id="KW-0812">Transmembrane</keyword>
<keyword evidence="1" id="KW-0443">Lipid metabolism</keyword>
<accession>A0A8J6ISE8</accession>
<protein>
    <recommendedName>
        <fullName evidence="1">Phosphatidylglycerophosphatase A</fullName>
        <ecNumber evidence="1">3.1.3.27</ecNumber>
    </recommendedName>
    <alternativeName>
        <fullName evidence="1">Phosphatidylglycerolphosphate phosphatase A</fullName>
    </alternativeName>
</protein>
<comment type="catalytic activity">
    <reaction evidence="1">
        <text>a 1,2-diacyl-sn-glycero-3-phospho-(1'-sn-glycero-3'-phosphate) + H2O = a 1,2-diacyl-sn-glycero-3-phospho-(1'-sn-glycerol) + phosphate</text>
        <dbReference type="Rhea" id="RHEA:33751"/>
        <dbReference type="ChEBI" id="CHEBI:15377"/>
        <dbReference type="ChEBI" id="CHEBI:43474"/>
        <dbReference type="ChEBI" id="CHEBI:60110"/>
        <dbReference type="ChEBI" id="CHEBI:64716"/>
        <dbReference type="EC" id="3.1.3.27"/>
    </reaction>
</comment>
<dbReference type="EC" id="3.1.3.27" evidence="1"/>
<dbReference type="GO" id="GO:0005886">
    <property type="term" value="C:plasma membrane"/>
    <property type="evidence" value="ECO:0007669"/>
    <property type="project" value="UniProtKB-SubCell"/>
</dbReference>
<dbReference type="CDD" id="cd06971">
    <property type="entry name" value="PgpA"/>
    <property type="match status" value="1"/>
</dbReference>